<proteinExistence type="predicted"/>
<dbReference type="InterPro" id="IPR052024">
    <property type="entry name" value="Methanogen_methyltrans"/>
</dbReference>
<accession>A0A9D1P3L9</accession>
<evidence type="ECO:0000313" key="2">
    <source>
        <dbReference type="EMBL" id="HIV25356.1"/>
    </source>
</evidence>
<name>A0A9D1P3L9_9FIRM</name>
<dbReference type="PANTHER" id="PTHR47099:SF1">
    <property type="entry name" value="METHYLCOBAMIDE:COM METHYLTRANSFERASE MTBA"/>
    <property type="match status" value="1"/>
</dbReference>
<dbReference type="AlphaFoldDB" id="A0A9D1P3L9"/>
<dbReference type="GO" id="GO:0004853">
    <property type="term" value="F:uroporphyrinogen decarboxylase activity"/>
    <property type="evidence" value="ECO:0007669"/>
    <property type="project" value="InterPro"/>
</dbReference>
<evidence type="ECO:0000259" key="1">
    <source>
        <dbReference type="Pfam" id="PF01208"/>
    </source>
</evidence>
<dbReference type="Gene3D" id="3.20.20.210">
    <property type="match status" value="1"/>
</dbReference>
<organism evidence="2 3">
    <name type="scientific">Candidatus Scatomonas pullistercoris</name>
    <dbReference type="NCBI Taxonomy" id="2840920"/>
    <lineage>
        <taxon>Bacteria</taxon>
        <taxon>Bacillati</taxon>
        <taxon>Bacillota</taxon>
        <taxon>Clostridia</taxon>
        <taxon>Lachnospirales</taxon>
        <taxon>Lachnospiraceae</taxon>
        <taxon>Lachnospiraceae incertae sedis</taxon>
        <taxon>Candidatus Scatomonas</taxon>
    </lineage>
</organism>
<gene>
    <name evidence="2" type="ORF">IAB71_06155</name>
</gene>
<dbReference type="InterPro" id="IPR038071">
    <property type="entry name" value="UROD/MetE-like_sf"/>
</dbReference>
<comment type="caution">
    <text evidence="2">The sequence shown here is derived from an EMBL/GenBank/DDBJ whole genome shotgun (WGS) entry which is preliminary data.</text>
</comment>
<dbReference type="SUPFAM" id="SSF51726">
    <property type="entry name" value="UROD/MetE-like"/>
    <property type="match status" value="1"/>
</dbReference>
<feature type="domain" description="Uroporphyrinogen decarboxylase (URO-D)" evidence="1">
    <location>
        <begin position="120"/>
        <end position="297"/>
    </location>
</feature>
<sequence length="387" mass="44898">MAREKYNREKEHEIIGTYPPIRGMELGGTPDGGVSFVPETPRFYRPIPVYENFKMLFAGEKPYWIPRCGWFFCDVNEFRPRQHPDNLANHQAIDGGDFVDYKAQGNLYYGWFRTPLEWEPKSMGATVRPGNPQLTDMSRWEDFISMPDLDEIDWEEMREMNREYLATDKANQLGIQMGLWERMMNLMDVNNAALALMDEDQEEGIHRFLDQLSDVYVEYIRRVSRIGRIDSVMFHDDWGTQNGPFFSLETCRRFFVPPMKKIVRACHDLGIIFEHHCCGKAEKLVPAMVECGSDFWFPQAAINDVDQLIEDYKDAPITFAVSSPLLPAACSEAEIRELAAKWVDKYKDKGILLCQDVSLNGNPDHNPAMYPIFEDAVYEYSRIAYQD</sequence>
<reference evidence="2" key="2">
    <citation type="journal article" date="2021" name="PeerJ">
        <title>Extensive microbial diversity within the chicken gut microbiome revealed by metagenomics and culture.</title>
        <authorList>
            <person name="Gilroy R."/>
            <person name="Ravi A."/>
            <person name="Getino M."/>
            <person name="Pursley I."/>
            <person name="Horton D.L."/>
            <person name="Alikhan N.F."/>
            <person name="Baker D."/>
            <person name="Gharbi K."/>
            <person name="Hall N."/>
            <person name="Watson M."/>
            <person name="Adriaenssens E.M."/>
            <person name="Foster-Nyarko E."/>
            <person name="Jarju S."/>
            <person name="Secka A."/>
            <person name="Antonio M."/>
            <person name="Oren A."/>
            <person name="Chaudhuri R.R."/>
            <person name="La Ragione R."/>
            <person name="Hildebrand F."/>
            <person name="Pallen M.J."/>
        </authorList>
    </citation>
    <scope>NUCLEOTIDE SEQUENCE</scope>
    <source>
        <strain evidence="2">CHK188-20938</strain>
    </source>
</reference>
<dbReference type="Pfam" id="PF01208">
    <property type="entry name" value="URO-D"/>
    <property type="match status" value="1"/>
</dbReference>
<protein>
    <recommendedName>
        <fullName evidence="1">Uroporphyrinogen decarboxylase (URO-D) domain-containing protein</fullName>
    </recommendedName>
</protein>
<dbReference type="PANTHER" id="PTHR47099">
    <property type="entry name" value="METHYLCOBAMIDE:COM METHYLTRANSFERASE MTBA"/>
    <property type="match status" value="1"/>
</dbReference>
<dbReference type="Proteomes" id="UP000824169">
    <property type="component" value="Unassembled WGS sequence"/>
</dbReference>
<dbReference type="GO" id="GO:0006779">
    <property type="term" value="P:porphyrin-containing compound biosynthetic process"/>
    <property type="evidence" value="ECO:0007669"/>
    <property type="project" value="InterPro"/>
</dbReference>
<dbReference type="InterPro" id="IPR000257">
    <property type="entry name" value="Uroporphyrinogen_deCOase"/>
</dbReference>
<dbReference type="EMBL" id="DVOO01000016">
    <property type="protein sequence ID" value="HIV25356.1"/>
    <property type="molecule type" value="Genomic_DNA"/>
</dbReference>
<evidence type="ECO:0000313" key="3">
    <source>
        <dbReference type="Proteomes" id="UP000824169"/>
    </source>
</evidence>
<reference evidence="2" key="1">
    <citation type="submission" date="2020-10" db="EMBL/GenBank/DDBJ databases">
        <authorList>
            <person name="Gilroy R."/>
        </authorList>
    </citation>
    <scope>NUCLEOTIDE SEQUENCE</scope>
    <source>
        <strain evidence="2">CHK188-20938</strain>
    </source>
</reference>